<dbReference type="AlphaFoldDB" id="A0A3P6TR25"/>
<keyword evidence="2" id="KW-1185">Reference proteome</keyword>
<dbReference type="Proteomes" id="UP000277928">
    <property type="component" value="Unassembled WGS sequence"/>
</dbReference>
<protein>
    <submittedName>
        <fullName evidence="1">Uncharacterized protein</fullName>
    </submittedName>
</protein>
<accession>A0A3P6TR25</accession>
<dbReference type="EMBL" id="UYRX01001025">
    <property type="protein sequence ID" value="VDK87757.1"/>
    <property type="molecule type" value="Genomic_DNA"/>
</dbReference>
<gene>
    <name evidence="1" type="ORF">NLS_LOCUS8321</name>
</gene>
<sequence length="83" mass="9706">MHKIDSAPLHSKKGKKTLRSSRCRYLFGLFNEALQMKRLAGRDEEEGTMNYNPLLQLSSYTKRIGNKFRKEETNREVCTVLQN</sequence>
<reference evidence="1 2" key="1">
    <citation type="submission" date="2018-08" db="EMBL/GenBank/DDBJ databases">
        <authorList>
            <person name="Laetsch R D."/>
            <person name="Stevens L."/>
            <person name="Kumar S."/>
            <person name="Blaxter L. M."/>
        </authorList>
    </citation>
    <scope>NUCLEOTIDE SEQUENCE [LARGE SCALE GENOMIC DNA]</scope>
</reference>
<name>A0A3P6TR25_LITSI</name>
<organism evidence="1 2">
    <name type="scientific">Litomosoides sigmodontis</name>
    <name type="common">Filarial nematode worm</name>
    <dbReference type="NCBI Taxonomy" id="42156"/>
    <lineage>
        <taxon>Eukaryota</taxon>
        <taxon>Metazoa</taxon>
        <taxon>Ecdysozoa</taxon>
        <taxon>Nematoda</taxon>
        <taxon>Chromadorea</taxon>
        <taxon>Rhabditida</taxon>
        <taxon>Spirurina</taxon>
        <taxon>Spiruromorpha</taxon>
        <taxon>Filarioidea</taxon>
        <taxon>Onchocercidae</taxon>
        <taxon>Litomosoides</taxon>
    </lineage>
</organism>
<evidence type="ECO:0000313" key="1">
    <source>
        <dbReference type="EMBL" id="VDK87757.1"/>
    </source>
</evidence>
<evidence type="ECO:0000313" key="2">
    <source>
        <dbReference type="Proteomes" id="UP000277928"/>
    </source>
</evidence>
<proteinExistence type="predicted"/>